<proteinExistence type="predicted"/>
<dbReference type="EMBL" id="LN879430">
    <property type="protein sequence ID" value="CUH93517.1"/>
    <property type="molecule type" value="Genomic_DNA"/>
</dbReference>
<organism evidence="4 5">
    <name type="scientific">Herbinix luporum</name>
    <dbReference type="NCBI Taxonomy" id="1679721"/>
    <lineage>
        <taxon>Bacteria</taxon>
        <taxon>Bacillati</taxon>
        <taxon>Bacillota</taxon>
        <taxon>Clostridia</taxon>
        <taxon>Lachnospirales</taxon>
        <taxon>Lachnospiraceae</taxon>
        <taxon>Herbinix</taxon>
    </lineage>
</organism>
<keyword evidence="2" id="KW-1133">Transmembrane helix</keyword>
<dbReference type="Gene3D" id="3.20.20.80">
    <property type="entry name" value="Glycosidases"/>
    <property type="match status" value="1"/>
</dbReference>
<dbReference type="RefSeq" id="WP_058258757.1">
    <property type="nucleotide sequence ID" value="NZ_DUPS01000010.1"/>
</dbReference>
<dbReference type="InterPro" id="IPR017853">
    <property type="entry name" value="GH"/>
</dbReference>
<evidence type="ECO:0000256" key="1">
    <source>
        <dbReference type="SAM" id="MobiDB-lite"/>
    </source>
</evidence>
<dbReference type="KEGG" id="hsd:SD1D_1981"/>
<gene>
    <name evidence="4" type="ORF">SD1D_1981</name>
</gene>
<feature type="compositionally biased region" description="Basic and acidic residues" evidence="1">
    <location>
        <begin position="121"/>
        <end position="137"/>
    </location>
</feature>
<sequence length="474" mass="54496">MGRKNRFDMYIDYEKSYRNRRKRRGNTFIKVILLLIFSACIGFASYYGVRLKMDEQKNRNKNEFNMGKNINQDNIEVENLSNKEDTNVLPDSNKDTDSKDSFENSSETSTEEIETIPVNSKDSKNKVVDESKDDKTLQEVDNREPVRVKGIYVTSRAIMDKREKLFEIADTTEINAMVIDIKDDNGRITYMMDSPKALEIGATTNTISDIEELMAILEEKDIYPIARIVAFKDPYLAEQKHELAIKNKDGSLYRDNNGECWVNPYEKEVWDYLIEVSSKAAEIGFKEIQFDYIRFSTGKGMSNVDFGPLAREKTKEDIIIEFTKYAYEKLKPLGVFVSADVYGTIISSSIDAGLVGQNYVEMAKYLDYICPMIYPSHFGEGNYGVDHPDLEPFKIVRKVLTASKEKLDQIPEGEHKAIVRPWLQDFTATWIKNYQEYGGLELREQIGGVYGAGYKEWLLWNAACNYSVDGLKKK</sequence>
<keyword evidence="2" id="KW-0472">Membrane</keyword>
<evidence type="ECO:0000256" key="2">
    <source>
        <dbReference type="SAM" id="Phobius"/>
    </source>
</evidence>
<evidence type="ECO:0000313" key="4">
    <source>
        <dbReference type="EMBL" id="CUH93517.1"/>
    </source>
</evidence>
<reference evidence="5" key="1">
    <citation type="submission" date="2015-09" db="EMBL/GenBank/DDBJ databases">
        <authorList>
            <person name="Wibberg D."/>
        </authorList>
    </citation>
    <scope>NUCLEOTIDE SEQUENCE [LARGE SCALE GENOMIC DNA]</scope>
    <source>
        <strain evidence="5">SD1D</strain>
    </source>
</reference>
<feature type="compositionally biased region" description="Basic and acidic residues" evidence="1">
    <location>
        <begin position="81"/>
        <end position="102"/>
    </location>
</feature>
<feature type="transmembrane region" description="Helical" evidence="2">
    <location>
        <begin position="28"/>
        <end position="49"/>
    </location>
</feature>
<evidence type="ECO:0000259" key="3">
    <source>
        <dbReference type="Pfam" id="PF13200"/>
    </source>
</evidence>
<dbReference type="Proteomes" id="UP000196053">
    <property type="component" value="Chromosome I"/>
</dbReference>
<dbReference type="SUPFAM" id="SSF51445">
    <property type="entry name" value="(Trans)glycosidases"/>
    <property type="match status" value="1"/>
</dbReference>
<protein>
    <submittedName>
        <fullName evidence="4">Putative membrane protein</fullName>
    </submittedName>
</protein>
<accession>A0A0K8J876</accession>
<feature type="domain" description="DUF4015" evidence="3">
    <location>
        <begin position="150"/>
        <end position="466"/>
    </location>
</feature>
<dbReference type="AlphaFoldDB" id="A0A0K8J876"/>
<evidence type="ECO:0000313" key="5">
    <source>
        <dbReference type="Proteomes" id="UP000196053"/>
    </source>
</evidence>
<dbReference type="Pfam" id="PF13200">
    <property type="entry name" value="DUF4015"/>
    <property type="match status" value="1"/>
</dbReference>
<name>A0A0K8J876_9FIRM</name>
<dbReference type="OrthoDB" id="9774125at2"/>
<dbReference type="InterPro" id="IPR025275">
    <property type="entry name" value="DUF4015"/>
</dbReference>
<feature type="region of interest" description="Disordered" evidence="1">
    <location>
        <begin position="80"/>
        <end position="137"/>
    </location>
</feature>
<keyword evidence="5" id="KW-1185">Reference proteome</keyword>
<keyword evidence="2" id="KW-0812">Transmembrane</keyword>